<dbReference type="EMBL" id="FOYS01000006">
    <property type="protein sequence ID" value="SFR66217.1"/>
    <property type="molecule type" value="Genomic_DNA"/>
</dbReference>
<dbReference type="OrthoDB" id="291083at2157"/>
<gene>
    <name evidence="2" type="ORF">SAMN04488124_3219</name>
</gene>
<evidence type="ECO:0000256" key="1">
    <source>
        <dbReference type="SAM" id="MobiDB-lite"/>
    </source>
</evidence>
<keyword evidence="3" id="KW-1185">Reference proteome</keyword>
<evidence type="ECO:0000313" key="3">
    <source>
        <dbReference type="Proteomes" id="UP000243250"/>
    </source>
</evidence>
<sequence>MSTREEARYTPQESVGGGQSATWYEREVPGIVTGLVESGGLSDEAASTAWALVAEGRTRAALEFALKAVDAS</sequence>
<feature type="region of interest" description="Disordered" evidence="1">
    <location>
        <begin position="1"/>
        <end position="21"/>
    </location>
</feature>
<proteinExistence type="predicted"/>
<dbReference type="Proteomes" id="UP000243250">
    <property type="component" value="Unassembled WGS sequence"/>
</dbReference>
<accession>A0A1I6IHE5</accession>
<protein>
    <submittedName>
        <fullName evidence="2">Uncharacterized protein</fullName>
    </submittedName>
</protein>
<name>A0A1I6IHE5_9EURY</name>
<dbReference type="RefSeq" id="WP_089882832.1">
    <property type="nucleotide sequence ID" value="NZ_FOYS01000006.1"/>
</dbReference>
<reference evidence="3" key="1">
    <citation type="submission" date="2016-10" db="EMBL/GenBank/DDBJ databases">
        <authorList>
            <person name="Varghese N."/>
            <person name="Submissions S."/>
        </authorList>
    </citation>
    <scope>NUCLEOTIDE SEQUENCE [LARGE SCALE GENOMIC DNA]</scope>
    <source>
        <strain evidence="3">CGMCC 1.8711</strain>
    </source>
</reference>
<dbReference type="AlphaFoldDB" id="A0A1I6IHE5"/>
<organism evidence="2 3">
    <name type="scientific">Halogeometricum limi</name>
    <dbReference type="NCBI Taxonomy" id="555875"/>
    <lineage>
        <taxon>Archaea</taxon>
        <taxon>Methanobacteriati</taxon>
        <taxon>Methanobacteriota</taxon>
        <taxon>Stenosarchaea group</taxon>
        <taxon>Halobacteria</taxon>
        <taxon>Halobacteriales</taxon>
        <taxon>Haloferacaceae</taxon>
        <taxon>Halogeometricum</taxon>
    </lineage>
</organism>
<evidence type="ECO:0000313" key="2">
    <source>
        <dbReference type="EMBL" id="SFR66217.1"/>
    </source>
</evidence>